<dbReference type="AlphaFoldDB" id="A0A7K0EG92"/>
<dbReference type="Gene3D" id="3.40.50.2000">
    <property type="entry name" value="Glycogen Phosphorylase B"/>
    <property type="match status" value="2"/>
</dbReference>
<evidence type="ECO:0000259" key="1">
    <source>
        <dbReference type="Pfam" id="PF00534"/>
    </source>
</evidence>
<keyword evidence="3" id="KW-1185">Reference proteome</keyword>
<keyword evidence="2" id="KW-0808">Transferase</keyword>
<proteinExistence type="predicted"/>
<dbReference type="EMBL" id="WJXZ01000002">
    <property type="protein sequence ID" value="MRS60847.1"/>
    <property type="molecule type" value="Genomic_DNA"/>
</dbReference>
<accession>A0A7K0EG92</accession>
<organism evidence="2 3">
    <name type="scientific">Larkinella terrae</name>
    <dbReference type="NCBI Taxonomy" id="2025311"/>
    <lineage>
        <taxon>Bacteria</taxon>
        <taxon>Pseudomonadati</taxon>
        <taxon>Bacteroidota</taxon>
        <taxon>Cytophagia</taxon>
        <taxon>Cytophagales</taxon>
        <taxon>Spirosomataceae</taxon>
        <taxon>Larkinella</taxon>
    </lineage>
</organism>
<name>A0A7K0EG92_9BACT</name>
<evidence type="ECO:0000313" key="2">
    <source>
        <dbReference type="EMBL" id="MRS60847.1"/>
    </source>
</evidence>
<dbReference type="PANTHER" id="PTHR12526">
    <property type="entry name" value="GLYCOSYLTRANSFERASE"/>
    <property type="match status" value="1"/>
</dbReference>
<comment type="caution">
    <text evidence="2">The sequence shown here is derived from an EMBL/GenBank/DDBJ whole genome shotgun (WGS) entry which is preliminary data.</text>
</comment>
<protein>
    <submittedName>
        <fullName evidence="2">Glycosyltransferase</fullName>
    </submittedName>
</protein>
<dbReference type="GO" id="GO:0016757">
    <property type="term" value="F:glycosyltransferase activity"/>
    <property type="evidence" value="ECO:0007669"/>
    <property type="project" value="InterPro"/>
</dbReference>
<dbReference type="OrthoDB" id="9801609at2"/>
<dbReference type="Proteomes" id="UP000441754">
    <property type="component" value="Unassembled WGS sequence"/>
</dbReference>
<dbReference type="SUPFAM" id="SSF53756">
    <property type="entry name" value="UDP-Glycosyltransferase/glycogen phosphorylase"/>
    <property type="match status" value="1"/>
</dbReference>
<dbReference type="InterPro" id="IPR001296">
    <property type="entry name" value="Glyco_trans_1"/>
</dbReference>
<evidence type="ECO:0000313" key="3">
    <source>
        <dbReference type="Proteomes" id="UP000441754"/>
    </source>
</evidence>
<feature type="domain" description="Glycosyl transferase family 1" evidence="1">
    <location>
        <begin position="210"/>
        <end position="374"/>
    </location>
</feature>
<reference evidence="2 3" key="1">
    <citation type="journal article" date="2018" name="Antonie Van Leeuwenhoek">
        <title>Larkinella terrae sp. nov., isolated from soil on Jeju Island, South Korea.</title>
        <authorList>
            <person name="Ten L.N."/>
            <person name="Jeon J."/>
            <person name="Park S.J."/>
            <person name="Park S."/>
            <person name="Lee S.Y."/>
            <person name="Kim M.K."/>
            <person name="Jung H.Y."/>
        </authorList>
    </citation>
    <scope>NUCLEOTIDE SEQUENCE [LARGE SCALE GENOMIC DNA]</scope>
    <source>
        <strain evidence="2 3">KCTC 52001</strain>
    </source>
</reference>
<gene>
    <name evidence="2" type="ORF">GJJ30_06035</name>
</gene>
<sequence length="430" mass="49703">MVMNKKKVLFFEAYPFFSGAQRVSLNLCKVLKQKNYHITLLLADDSKNEISKNFSPYVDEIIILKTNNRLLSYGNFGQWFKLSVIIETLFTGLFPFYKSCINIFAKGKFDYFYFCDPRGAVMLKIPLLFFRGKKIMYLQSKNRMNPILSKLLFFFFIDHVVSPSIDVQNSLPSSSKKLVINYGIDFSQYDKVDGNVVKEELQILLPENHKNRTKFLYAGLIKPQKGLHHLIFAFNHLKNTLEETNLPIIIILGKPSNNAEINFKNELVEFADKHGLSQYIYWMDWRSNVLEWMKNVDYFIFPTIDKEKSTFSGYDGTIESTEGSPVVLIESSVSGLFSVASRVTGVTETISEEVNGITYDPNKSESLYEALKYITIQKPKFLGFPDKEKFSLESFSSKFLELFDYKLNPILSRVESFETDPSSFSTIRQY</sequence>
<dbReference type="Pfam" id="PF00534">
    <property type="entry name" value="Glycos_transf_1"/>
    <property type="match status" value="1"/>
</dbReference>